<organism evidence="1 2">
    <name type="scientific">Austropuccinia psidii MF-1</name>
    <dbReference type="NCBI Taxonomy" id="1389203"/>
    <lineage>
        <taxon>Eukaryota</taxon>
        <taxon>Fungi</taxon>
        <taxon>Dikarya</taxon>
        <taxon>Basidiomycota</taxon>
        <taxon>Pucciniomycotina</taxon>
        <taxon>Pucciniomycetes</taxon>
        <taxon>Pucciniales</taxon>
        <taxon>Sphaerophragmiaceae</taxon>
        <taxon>Austropuccinia</taxon>
    </lineage>
</organism>
<gene>
    <name evidence="1" type="ORF">O181_003367</name>
</gene>
<protein>
    <submittedName>
        <fullName evidence="1">Uncharacterized protein</fullName>
    </submittedName>
</protein>
<name>A0A9Q3BEP0_9BASI</name>
<keyword evidence="2" id="KW-1185">Reference proteome</keyword>
<accession>A0A9Q3BEP0</accession>
<reference evidence="1" key="1">
    <citation type="submission" date="2021-03" db="EMBL/GenBank/DDBJ databases">
        <title>Draft genome sequence of rust myrtle Austropuccinia psidii MF-1, a brazilian biotype.</title>
        <authorList>
            <person name="Quecine M.C."/>
            <person name="Pachon D.M.R."/>
            <person name="Bonatelli M.L."/>
            <person name="Correr F.H."/>
            <person name="Franceschini L.M."/>
            <person name="Leite T.F."/>
            <person name="Margarido G.R.A."/>
            <person name="Almeida C.A."/>
            <person name="Ferrarezi J.A."/>
            <person name="Labate C.A."/>
        </authorList>
    </citation>
    <scope>NUCLEOTIDE SEQUENCE</scope>
    <source>
        <strain evidence="1">MF-1</strain>
    </source>
</reference>
<evidence type="ECO:0000313" key="2">
    <source>
        <dbReference type="Proteomes" id="UP000765509"/>
    </source>
</evidence>
<sequence length="168" mass="19992">MIKSCAIKNLMEEDYACQYANLKNLDCRMVHLEEWTDTIWKNWSEIHQERICKIKKETKTLLIEPRRPDNYPYLQKSDTFGQYLQNDQWSNNLKRHLEESTSEDELPNISYKTISTNKETFRILVDGNEKINGNPFKAKTKKKKVRFSENHELSDGEIMNEIEKTSKL</sequence>
<dbReference type="AlphaFoldDB" id="A0A9Q3BEP0"/>
<comment type="caution">
    <text evidence="1">The sequence shown here is derived from an EMBL/GenBank/DDBJ whole genome shotgun (WGS) entry which is preliminary data.</text>
</comment>
<evidence type="ECO:0000313" key="1">
    <source>
        <dbReference type="EMBL" id="MBW0463652.1"/>
    </source>
</evidence>
<proteinExistence type="predicted"/>
<dbReference type="EMBL" id="AVOT02000603">
    <property type="protein sequence ID" value="MBW0463652.1"/>
    <property type="molecule type" value="Genomic_DNA"/>
</dbReference>
<dbReference type="Proteomes" id="UP000765509">
    <property type="component" value="Unassembled WGS sequence"/>
</dbReference>